<keyword evidence="4 6" id="KW-0863">Zinc-finger</keyword>
<dbReference type="PROSITE" id="PS50330">
    <property type="entry name" value="UIM"/>
    <property type="match status" value="1"/>
</dbReference>
<evidence type="ECO:0000259" key="8">
    <source>
        <dbReference type="PROSITE" id="PS50089"/>
    </source>
</evidence>
<comment type="subcellular location">
    <subcellularLocation>
        <location evidence="1">Cytoplasm</location>
    </subcellularLocation>
</comment>
<dbReference type="Gene3D" id="3.30.40.10">
    <property type="entry name" value="Zinc/RING finger domain, C3HC4 (zinc finger)"/>
    <property type="match status" value="2"/>
</dbReference>
<proteinExistence type="predicted"/>
<feature type="compositionally biased region" description="Acidic residues" evidence="7">
    <location>
        <begin position="786"/>
        <end position="802"/>
    </location>
</feature>
<sequence length="891" mass="102869">MNVDAPSFVPSANANNNRKKRQQRRNRHSNNNNLEDITDEQLDRVQSSQRTGGSADKKGRVSLNHLLSFSFPERQQPQPAFRKQKTVSYQPFNKERFINANFRFMLNPTGNYIYQLADPDINFDWDTIEQVLISSNEVQACPICLSPPTAARVTKCGHVFCLPCILHYLELRENHKKLWRKCPICWDSIYEVDIKSVKITAGHSIKEGDLLDLALIQRAHNSTLAFPISDTWPLPENVISNYIKPDVPLIPWNNTPSAQAFARFMLASPDYLTAEYQRDCKELENALSDAIGWGSTEEIPFIEQSKKRVHEDIKRIRHQRTKEMELALSTLDMMFEAVAKYSKKHGKERAEPIQQQQRQEDIPEAYRQRQLQQSGGEDANKKQSKTQSNTSNDFYFYQAKEGQHVYLHPLDIRILKHEFGNYDRFPRQLQVQVTNVQESTLDEDLRKKCKYLSHLPLACDVTFLEINIKDIVSPETLQVFNNELNARVKRRRDKERREDEEKRYAENKQKLQLAKEQADERKRMENDPFFTIYQRPDDEEEQLARAMSESLATVSHSDENGPRTVWGTPQVVNREEELTMGQVNDWADHIVITKILVCGICLDLLKDPHGLDCGHSYCGECLLSWFEQSKICPSCNAPAVRQPVSNHTLYSIVELCTEQEDTNTRRLTREDWQPMYARANETEYVFDSDDDVARCVTCHWELNEDYVCERCELRYRAGPPRNDVDASDAQGSSDEEDDGDLSDFVVSDSHELDFDDDASDRIEDSLMSDDVEEDRFNDFGGYINDEASEGESDEDEGEDEEGSSMRPRKSKRIVIPDSSDDEPIMLLSDVEQEEVDDSLYPNHIERSKVVNDTVERVISSDSSDNEEDDDEPDYDFTPEPVQPVESKFAEI</sequence>
<dbReference type="OrthoDB" id="302966at2759"/>
<dbReference type="SUPFAM" id="SSF57850">
    <property type="entry name" value="RING/U-box"/>
    <property type="match status" value="2"/>
</dbReference>
<dbReference type="Pfam" id="PF00097">
    <property type="entry name" value="zf-C3HC4"/>
    <property type="match status" value="1"/>
</dbReference>
<dbReference type="InterPro" id="IPR001841">
    <property type="entry name" value="Znf_RING"/>
</dbReference>
<dbReference type="InterPro" id="IPR013083">
    <property type="entry name" value="Znf_RING/FYVE/PHD"/>
</dbReference>
<keyword evidence="2" id="KW-0963">Cytoplasm</keyword>
<dbReference type="Proteomes" id="UP000717996">
    <property type="component" value="Unassembled WGS sequence"/>
</dbReference>
<dbReference type="AlphaFoldDB" id="A0A9P6YID5"/>
<dbReference type="PROSITE" id="PS50089">
    <property type="entry name" value="ZF_RING_2"/>
    <property type="match status" value="2"/>
</dbReference>
<feature type="compositionally biased region" description="Basic residues" evidence="7">
    <location>
        <begin position="17"/>
        <end position="28"/>
    </location>
</feature>
<organism evidence="9 10">
    <name type="scientific">Rhizopus oryzae</name>
    <name type="common">Mucormycosis agent</name>
    <name type="synonym">Rhizopus arrhizus var. delemar</name>
    <dbReference type="NCBI Taxonomy" id="64495"/>
    <lineage>
        <taxon>Eukaryota</taxon>
        <taxon>Fungi</taxon>
        <taxon>Fungi incertae sedis</taxon>
        <taxon>Mucoromycota</taxon>
        <taxon>Mucoromycotina</taxon>
        <taxon>Mucoromycetes</taxon>
        <taxon>Mucorales</taxon>
        <taxon>Mucorineae</taxon>
        <taxon>Rhizopodaceae</taxon>
        <taxon>Rhizopus</taxon>
    </lineage>
</organism>
<keyword evidence="3" id="KW-0479">Metal-binding</keyword>
<feature type="region of interest" description="Disordered" evidence="7">
    <location>
        <begin position="766"/>
        <end position="891"/>
    </location>
</feature>
<dbReference type="PANTHER" id="PTHR12983">
    <property type="entry name" value="RING FINGER 10 FAMILY MEMBER"/>
    <property type="match status" value="1"/>
</dbReference>
<dbReference type="InterPro" id="IPR039739">
    <property type="entry name" value="MAG2/RNF10"/>
</dbReference>
<evidence type="ECO:0000313" key="10">
    <source>
        <dbReference type="Proteomes" id="UP000717996"/>
    </source>
</evidence>
<dbReference type="GO" id="GO:0008270">
    <property type="term" value="F:zinc ion binding"/>
    <property type="evidence" value="ECO:0007669"/>
    <property type="project" value="UniProtKB-KW"/>
</dbReference>
<evidence type="ECO:0000256" key="7">
    <source>
        <dbReference type="SAM" id="MobiDB-lite"/>
    </source>
</evidence>
<dbReference type="GO" id="GO:0005737">
    <property type="term" value="C:cytoplasm"/>
    <property type="evidence" value="ECO:0007669"/>
    <property type="project" value="UniProtKB-SubCell"/>
</dbReference>
<evidence type="ECO:0000256" key="4">
    <source>
        <dbReference type="ARBA" id="ARBA00022771"/>
    </source>
</evidence>
<feature type="region of interest" description="Disordered" evidence="7">
    <location>
        <begin position="491"/>
        <end position="518"/>
    </location>
</feature>
<dbReference type="PANTHER" id="PTHR12983:SF9">
    <property type="entry name" value="E3 UBIQUITIN-PROTEIN LIGASE RNF10"/>
    <property type="match status" value="1"/>
</dbReference>
<feature type="compositionally biased region" description="Basic and acidic residues" evidence="7">
    <location>
        <begin position="843"/>
        <end position="855"/>
    </location>
</feature>
<feature type="region of interest" description="Disordered" evidence="7">
    <location>
        <begin position="719"/>
        <end position="743"/>
    </location>
</feature>
<feature type="domain" description="RING-type" evidence="8">
    <location>
        <begin position="598"/>
        <end position="636"/>
    </location>
</feature>
<evidence type="ECO:0000256" key="2">
    <source>
        <dbReference type="ARBA" id="ARBA00022490"/>
    </source>
</evidence>
<protein>
    <recommendedName>
        <fullName evidence="8">RING-type domain-containing protein</fullName>
    </recommendedName>
</protein>
<name>A0A9P6YID5_RHIOR</name>
<dbReference type="PROSITE" id="PS00518">
    <property type="entry name" value="ZF_RING_1"/>
    <property type="match status" value="2"/>
</dbReference>
<feature type="region of interest" description="Disordered" evidence="7">
    <location>
        <begin position="1"/>
        <end position="58"/>
    </location>
</feature>
<feature type="domain" description="RING-type" evidence="8">
    <location>
        <begin position="141"/>
        <end position="185"/>
    </location>
</feature>
<feature type="compositionally biased region" description="Acidic residues" evidence="7">
    <location>
        <begin position="766"/>
        <end position="775"/>
    </location>
</feature>
<dbReference type="GO" id="GO:0000976">
    <property type="term" value="F:transcription cis-regulatory region binding"/>
    <property type="evidence" value="ECO:0007669"/>
    <property type="project" value="TreeGrafter"/>
</dbReference>
<evidence type="ECO:0000313" key="9">
    <source>
        <dbReference type="EMBL" id="KAG1549208.1"/>
    </source>
</evidence>
<evidence type="ECO:0000256" key="3">
    <source>
        <dbReference type="ARBA" id="ARBA00022723"/>
    </source>
</evidence>
<comment type="caution">
    <text evidence="9">The sequence shown here is derived from an EMBL/GenBank/DDBJ whole genome shotgun (WGS) entry which is preliminary data.</text>
</comment>
<dbReference type="SMART" id="SM00184">
    <property type="entry name" value="RING"/>
    <property type="match status" value="2"/>
</dbReference>
<dbReference type="InterPro" id="IPR017907">
    <property type="entry name" value="Znf_RING_CS"/>
</dbReference>
<feature type="compositionally biased region" description="Basic and acidic residues" evidence="7">
    <location>
        <begin position="495"/>
        <end position="509"/>
    </location>
</feature>
<dbReference type="InterPro" id="IPR018957">
    <property type="entry name" value="Znf_C3HC4_RING-type"/>
</dbReference>
<evidence type="ECO:0000256" key="1">
    <source>
        <dbReference type="ARBA" id="ARBA00004496"/>
    </source>
</evidence>
<evidence type="ECO:0000256" key="5">
    <source>
        <dbReference type="ARBA" id="ARBA00022833"/>
    </source>
</evidence>
<keyword evidence="5" id="KW-0862">Zinc</keyword>
<dbReference type="Pfam" id="PF13923">
    <property type="entry name" value="zf-C3HC4_2"/>
    <property type="match status" value="1"/>
</dbReference>
<dbReference type="InterPro" id="IPR003903">
    <property type="entry name" value="UIM_dom"/>
</dbReference>
<evidence type="ECO:0000256" key="6">
    <source>
        <dbReference type="PROSITE-ProRule" id="PRU00175"/>
    </source>
</evidence>
<gene>
    <name evidence="9" type="ORF">G6F51_003200</name>
</gene>
<reference evidence="9" key="1">
    <citation type="journal article" date="2020" name="Microb. Genom.">
        <title>Genetic diversity of clinical and environmental Mucorales isolates obtained from an investigation of mucormycosis cases among solid organ transplant recipients.</title>
        <authorList>
            <person name="Nguyen M.H."/>
            <person name="Kaul D."/>
            <person name="Muto C."/>
            <person name="Cheng S.J."/>
            <person name="Richter R.A."/>
            <person name="Bruno V.M."/>
            <person name="Liu G."/>
            <person name="Beyhan S."/>
            <person name="Sundermann A.J."/>
            <person name="Mounaud S."/>
            <person name="Pasculle A.W."/>
            <person name="Nierman W.C."/>
            <person name="Driscoll E."/>
            <person name="Cumbie R."/>
            <person name="Clancy C.J."/>
            <person name="Dupont C.L."/>
        </authorList>
    </citation>
    <scope>NUCLEOTIDE SEQUENCE</scope>
    <source>
        <strain evidence="9">GL16</strain>
    </source>
</reference>
<dbReference type="GO" id="GO:0045944">
    <property type="term" value="P:positive regulation of transcription by RNA polymerase II"/>
    <property type="evidence" value="ECO:0007669"/>
    <property type="project" value="TreeGrafter"/>
</dbReference>
<feature type="region of interest" description="Disordered" evidence="7">
    <location>
        <begin position="367"/>
        <end position="389"/>
    </location>
</feature>
<accession>A0A9P6YID5</accession>
<feature type="compositionally biased region" description="Acidic residues" evidence="7">
    <location>
        <begin position="863"/>
        <end position="876"/>
    </location>
</feature>
<dbReference type="CDD" id="cd16536">
    <property type="entry name" value="RING-HC_RNF10"/>
    <property type="match status" value="1"/>
</dbReference>
<dbReference type="EMBL" id="JAANIT010000305">
    <property type="protein sequence ID" value="KAG1549208.1"/>
    <property type="molecule type" value="Genomic_DNA"/>
</dbReference>